<organism evidence="1">
    <name type="scientific">Schaalia odontolytica</name>
    <dbReference type="NCBI Taxonomy" id="1660"/>
    <lineage>
        <taxon>Bacteria</taxon>
        <taxon>Bacillati</taxon>
        <taxon>Actinomycetota</taxon>
        <taxon>Actinomycetes</taxon>
        <taxon>Actinomycetales</taxon>
        <taxon>Actinomycetaceae</taxon>
        <taxon>Schaalia</taxon>
    </lineage>
</organism>
<evidence type="ECO:0000313" key="1">
    <source>
        <dbReference type="EMBL" id="VYS88065.1"/>
    </source>
</evidence>
<proteinExistence type="predicted"/>
<name>A0A6N2S885_9ACTO</name>
<dbReference type="AlphaFoldDB" id="A0A6N2S885"/>
<sequence>MNNSPNIRVGRVFAYACELYKDPERELSDEDRKAMKRRITRYFKEELGMSSPYLVTDRQMREIVKGDLRDYFEERLGNEKAVKAVAERKQLRKKVAERRKIETEEICNSNSEVYEDFYKYGPVPYVSDEITSDEFQQLMIRAMFRKMFPKFDEARFKAEYEEWHYLSNEWASWPPNLDDDQGARLFQLRERILPAVTDGDISAYEHNEDPHQETVKSHG</sequence>
<gene>
    <name evidence="1" type="ORF">AOLFYP35_00678</name>
</gene>
<accession>A0A6N2S885</accession>
<reference evidence="1" key="1">
    <citation type="submission" date="2019-11" db="EMBL/GenBank/DDBJ databases">
        <authorList>
            <person name="Feng L."/>
        </authorList>
    </citation>
    <scope>NUCLEOTIDE SEQUENCE</scope>
    <source>
        <strain evidence="1">AodontolyticusLFYP35</strain>
    </source>
</reference>
<dbReference type="EMBL" id="CACRSM010000002">
    <property type="protein sequence ID" value="VYS88065.1"/>
    <property type="molecule type" value="Genomic_DNA"/>
</dbReference>
<protein>
    <submittedName>
        <fullName evidence="1">Uncharacterized protein</fullName>
    </submittedName>
</protein>